<evidence type="ECO:0000256" key="5">
    <source>
        <dbReference type="ARBA" id="ARBA00022475"/>
    </source>
</evidence>
<dbReference type="PRINTS" id="PR01077">
    <property type="entry name" value="CLAUDIN"/>
</dbReference>
<evidence type="ECO:0000256" key="1">
    <source>
        <dbReference type="ARBA" id="ARBA00004435"/>
    </source>
</evidence>
<gene>
    <name evidence="12" type="ORF">OKIOD_LOCUS693</name>
</gene>
<sequence>MGAIRTIGIALSFVALCMTVYCLATPHWAISVQNNNGIQTGVQKSLGLWKYCEKAVNADNGHCQKLSQFGIAALAQYGIIGFRVLVIIGLICAIIGFVAGTASSDAINIAPTKIAKVQAAGGAAGLLSIAGIMILAATSWAAHMIIKRWKDFQMHQGSISINAGTQWTLGAAIYVGWCASAIFIGVAIIMFMGCCSGSGDEEDEEREQFHPGYATSNYSAPSQKSPDYV</sequence>
<evidence type="ECO:0000256" key="7">
    <source>
        <dbReference type="ARBA" id="ARBA00022949"/>
    </source>
</evidence>
<feature type="transmembrane region" description="Helical" evidence="11">
    <location>
        <begin position="167"/>
        <end position="192"/>
    </location>
</feature>
<evidence type="ECO:0000256" key="8">
    <source>
        <dbReference type="ARBA" id="ARBA00022989"/>
    </source>
</evidence>
<dbReference type="InterPro" id="IPR006187">
    <property type="entry name" value="Claudin"/>
</dbReference>
<evidence type="ECO:0000256" key="4">
    <source>
        <dbReference type="ARBA" id="ARBA00022427"/>
    </source>
</evidence>
<evidence type="ECO:0000256" key="10">
    <source>
        <dbReference type="SAM" id="MobiDB-lite"/>
    </source>
</evidence>
<keyword evidence="6 11" id="KW-0812">Transmembrane</keyword>
<evidence type="ECO:0000256" key="2">
    <source>
        <dbReference type="ARBA" id="ARBA00004651"/>
    </source>
</evidence>
<evidence type="ECO:0000256" key="3">
    <source>
        <dbReference type="ARBA" id="ARBA00008295"/>
    </source>
</evidence>
<accession>A0ABN7RK67</accession>
<evidence type="ECO:0000256" key="11">
    <source>
        <dbReference type="SAM" id="Phobius"/>
    </source>
</evidence>
<keyword evidence="13" id="KW-1185">Reference proteome</keyword>
<name>A0ABN7RK67_OIKDI</name>
<evidence type="ECO:0000256" key="9">
    <source>
        <dbReference type="ARBA" id="ARBA00023136"/>
    </source>
</evidence>
<feature type="transmembrane region" description="Helical" evidence="11">
    <location>
        <begin position="119"/>
        <end position="146"/>
    </location>
</feature>
<proteinExistence type="inferred from homology"/>
<keyword evidence="8 11" id="KW-1133">Transmembrane helix</keyword>
<evidence type="ECO:0000256" key="6">
    <source>
        <dbReference type="ARBA" id="ARBA00022692"/>
    </source>
</evidence>
<keyword evidence="7" id="KW-0965">Cell junction</keyword>
<dbReference type="EMBL" id="OU015568">
    <property type="protein sequence ID" value="CAG5078962.1"/>
    <property type="molecule type" value="Genomic_DNA"/>
</dbReference>
<protein>
    <submittedName>
        <fullName evidence="12">Oidioi.mRNA.OKI2018_I69.PAR.g9135.t1.cds</fullName>
    </submittedName>
</protein>
<evidence type="ECO:0000313" key="13">
    <source>
        <dbReference type="Proteomes" id="UP001158576"/>
    </source>
</evidence>
<dbReference type="Gene3D" id="1.20.140.150">
    <property type="match status" value="1"/>
</dbReference>
<keyword evidence="5" id="KW-1003">Cell membrane</keyword>
<feature type="transmembrane region" description="Helical" evidence="11">
    <location>
        <begin position="74"/>
        <end position="99"/>
    </location>
</feature>
<comment type="subcellular location">
    <subcellularLocation>
        <location evidence="1">Cell junction</location>
        <location evidence="1">Tight junction</location>
    </subcellularLocation>
    <subcellularLocation>
        <location evidence="2">Cell membrane</location>
        <topology evidence="2">Multi-pass membrane protein</topology>
    </subcellularLocation>
</comment>
<keyword evidence="9 11" id="KW-0472">Membrane</keyword>
<organism evidence="12 13">
    <name type="scientific">Oikopleura dioica</name>
    <name type="common">Tunicate</name>
    <dbReference type="NCBI Taxonomy" id="34765"/>
    <lineage>
        <taxon>Eukaryota</taxon>
        <taxon>Metazoa</taxon>
        <taxon>Chordata</taxon>
        <taxon>Tunicata</taxon>
        <taxon>Appendicularia</taxon>
        <taxon>Copelata</taxon>
        <taxon>Oikopleuridae</taxon>
        <taxon>Oikopleura</taxon>
    </lineage>
</organism>
<reference evidence="12 13" key="1">
    <citation type="submission" date="2021-04" db="EMBL/GenBank/DDBJ databases">
        <authorList>
            <person name="Bliznina A."/>
        </authorList>
    </citation>
    <scope>NUCLEOTIDE SEQUENCE [LARGE SCALE GENOMIC DNA]</scope>
</reference>
<feature type="transmembrane region" description="Helical" evidence="11">
    <location>
        <begin position="6"/>
        <end position="24"/>
    </location>
</feature>
<dbReference type="PANTHER" id="PTHR12002">
    <property type="entry name" value="CLAUDIN"/>
    <property type="match status" value="1"/>
</dbReference>
<dbReference type="Pfam" id="PF00822">
    <property type="entry name" value="PMP22_Claudin"/>
    <property type="match status" value="1"/>
</dbReference>
<evidence type="ECO:0000313" key="12">
    <source>
        <dbReference type="EMBL" id="CAG5078962.1"/>
    </source>
</evidence>
<dbReference type="Proteomes" id="UP001158576">
    <property type="component" value="Chromosome PAR"/>
</dbReference>
<keyword evidence="4" id="KW-0796">Tight junction</keyword>
<feature type="compositionally biased region" description="Polar residues" evidence="10">
    <location>
        <begin position="214"/>
        <end position="229"/>
    </location>
</feature>
<dbReference type="InterPro" id="IPR004031">
    <property type="entry name" value="PMP22/EMP/MP20/Claudin"/>
</dbReference>
<comment type="similarity">
    <text evidence="3">Belongs to the claudin family.</text>
</comment>
<feature type="region of interest" description="Disordered" evidence="10">
    <location>
        <begin position="200"/>
        <end position="229"/>
    </location>
</feature>